<reference evidence="2 3" key="1">
    <citation type="submission" date="2016-11" db="EMBL/GenBank/DDBJ databases">
        <authorList>
            <person name="Jaros S."/>
            <person name="Januszkiewicz K."/>
            <person name="Wedrychowicz H."/>
        </authorList>
    </citation>
    <scope>NUCLEOTIDE SEQUENCE [LARGE SCALE GENOMIC DNA]</scope>
    <source>
        <strain evidence="2 3">CGMCC 1.10681</strain>
    </source>
</reference>
<feature type="transmembrane region" description="Helical" evidence="1">
    <location>
        <begin position="40"/>
        <end position="60"/>
    </location>
</feature>
<protein>
    <recommendedName>
        <fullName evidence="4">Cytochrome C and Quinol oxidase polypeptide I</fullName>
    </recommendedName>
</protein>
<evidence type="ECO:0008006" key="4">
    <source>
        <dbReference type="Google" id="ProtNLM"/>
    </source>
</evidence>
<proteinExistence type="predicted"/>
<dbReference type="RefSeq" id="WP_073203182.1">
    <property type="nucleotide sequence ID" value="NZ_FRCZ01000009.1"/>
</dbReference>
<dbReference type="AlphaFoldDB" id="A0A1M7QU90"/>
<organism evidence="2 3">
    <name type="scientific">Gracilibacillus kekensis</name>
    <dbReference type="NCBI Taxonomy" id="1027249"/>
    <lineage>
        <taxon>Bacteria</taxon>
        <taxon>Bacillati</taxon>
        <taxon>Bacillota</taxon>
        <taxon>Bacilli</taxon>
        <taxon>Bacillales</taxon>
        <taxon>Bacillaceae</taxon>
        <taxon>Gracilibacillus</taxon>
    </lineage>
</organism>
<feature type="transmembrane region" description="Helical" evidence="1">
    <location>
        <begin position="67"/>
        <end position="89"/>
    </location>
</feature>
<keyword evidence="3" id="KW-1185">Reference proteome</keyword>
<evidence type="ECO:0000313" key="2">
    <source>
        <dbReference type="EMBL" id="SHN35097.1"/>
    </source>
</evidence>
<keyword evidence="1" id="KW-0812">Transmembrane</keyword>
<sequence>MEKKWSIRLIQFSAIFGFFGTYLGSHMAGVMEYSLRPIHAHILLVGWLSVFAWGIFYQLFEIKYKKLVTVHSISAMLGAIGLTSGMWFYNLNPFNFSEMFVMVYFIVGGTILLIAFFLFTVITFFTVPKAKIN</sequence>
<dbReference type="STRING" id="1027249.SAMN05216179_3587"/>
<gene>
    <name evidence="2" type="ORF">SAMN05216179_3587</name>
</gene>
<dbReference type="EMBL" id="FRCZ01000009">
    <property type="protein sequence ID" value="SHN35097.1"/>
    <property type="molecule type" value="Genomic_DNA"/>
</dbReference>
<evidence type="ECO:0000256" key="1">
    <source>
        <dbReference type="SAM" id="Phobius"/>
    </source>
</evidence>
<dbReference type="OrthoDB" id="2452746at2"/>
<feature type="transmembrane region" description="Helical" evidence="1">
    <location>
        <begin position="101"/>
        <end position="127"/>
    </location>
</feature>
<dbReference type="Proteomes" id="UP000184184">
    <property type="component" value="Unassembled WGS sequence"/>
</dbReference>
<evidence type="ECO:0000313" key="3">
    <source>
        <dbReference type="Proteomes" id="UP000184184"/>
    </source>
</evidence>
<keyword evidence="1" id="KW-1133">Transmembrane helix</keyword>
<keyword evidence="1" id="KW-0472">Membrane</keyword>
<name>A0A1M7QU90_9BACI</name>
<accession>A0A1M7QU90</accession>
<feature type="transmembrane region" description="Helical" evidence="1">
    <location>
        <begin position="9"/>
        <end position="28"/>
    </location>
</feature>